<sequence>MGKLIPILLALIGLGLGVGGGLMLRPAPEAAELGPCGEDPNAPQHSDDAAPETPEEAVVFDYVKLNNQFVIPDMDEGQVSAMIVLSISLETLPNAREKIYAQEPKLRDAFLQVLFDHANIGGFKGSFTETTKMQSLRASLLEVASAILGDDIESVLVTDIVRQDVG</sequence>
<dbReference type="PATRIC" id="fig|1397108.4.peg.1757"/>
<evidence type="ECO:0000256" key="2">
    <source>
        <dbReference type="ARBA" id="ARBA00004162"/>
    </source>
</evidence>
<dbReference type="InterPro" id="IPR005503">
    <property type="entry name" value="FliL"/>
</dbReference>
<evidence type="ECO:0000256" key="4">
    <source>
        <dbReference type="ARBA" id="ARBA00022475"/>
    </source>
</evidence>
<keyword evidence="12" id="KW-1185">Reference proteome</keyword>
<keyword evidence="8" id="KW-1133">Transmembrane helix</keyword>
<evidence type="ECO:0000313" key="12">
    <source>
        <dbReference type="Proteomes" id="UP000064920"/>
    </source>
</evidence>
<dbReference type="AlphaFoldDB" id="A0A0N9ZPX5"/>
<evidence type="ECO:0000256" key="1">
    <source>
        <dbReference type="ARBA" id="ARBA00002254"/>
    </source>
</evidence>
<evidence type="ECO:0000313" key="11">
    <source>
        <dbReference type="EMBL" id="ALI55667.1"/>
    </source>
</evidence>
<evidence type="ECO:0000256" key="5">
    <source>
        <dbReference type="ARBA" id="ARBA00022500"/>
    </source>
</evidence>
<keyword evidence="4" id="KW-1003">Cell membrane</keyword>
<dbReference type="GO" id="GO:0071973">
    <property type="term" value="P:bacterial-type flagellum-dependent cell motility"/>
    <property type="evidence" value="ECO:0007669"/>
    <property type="project" value="InterPro"/>
</dbReference>
<organism evidence="11 12">
    <name type="scientific">Celeribacter marinus</name>
    <dbReference type="NCBI Taxonomy" id="1397108"/>
    <lineage>
        <taxon>Bacteria</taxon>
        <taxon>Pseudomonadati</taxon>
        <taxon>Pseudomonadota</taxon>
        <taxon>Alphaproteobacteria</taxon>
        <taxon>Rhodobacterales</taxon>
        <taxon>Roseobacteraceae</taxon>
        <taxon>Celeribacter</taxon>
    </lineage>
</organism>
<dbReference type="GO" id="GO:0009425">
    <property type="term" value="C:bacterial-type flagellum basal body"/>
    <property type="evidence" value="ECO:0007669"/>
    <property type="project" value="InterPro"/>
</dbReference>
<proteinExistence type="inferred from homology"/>
<dbReference type="RefSeq" id="WP_335337291.1">
    <property type="nucleotide sequence ID" value="NZ_CP012023.1"/>
</dbReference>
<comment type="subcellular location">
    <subcellularLocation>
        <location evidence="10">Cell inner membrane</location>
    </subcellularLocation>
    <subcellularLocation>
        <location evidence="2">Cell membrane</location>
        <topology evidence="2">Single-pass membrane protein</topology>
    </subcellularLocation>
</comment>
<gene>
    <name evidence="11" type="ORF">IMCC12053_1720</name>
</gene>
<comment type="similarity">
    <text evidence="3 10">Belongs to the FliL family.</text>
</comment>
<evidence type="ECO:0000256" key="3">
    <source>
        <dbReference type="ARBA" id="ARBA00008281"/>
    </source>
</evidence>
<evidence type="ECO:0000256" key="9">
    <source>
        <dbReference type="ARBA" id="ARBA00023136"/>
    </source>
</evidence>
<evidence type="ECO:0000256" key="10">
    <source>
        <dbReference type="RuleBase" id="RU364125"/>
    </source>
</evidence>
<name>A0A0N9ZPX5_9RHOB</name>
<dbReference type="KEGG" id="cmar:IMCC12053_1720"/>
<keyword evidence="10" id="KW-0997">Cell inner membrane</keyword>
<keyword evidence="6" id="KW-0812">Transmembrane</keyword>
<keyword evidence="5 10" id="KW-0145">Chemotaxis</keyword>
<dbReference type="GO" id="GO:0006935">
    <property type="term" value="P:chemotaxis"/>
    <property type="evidence" value="ECO:0007669"/>
    <property type="project" value="UniProtKB-KW"/>
</dbReference>
<comment type="function">
    <text evidence="1 10">Controls the rotational direction of flagella during chemotaxis.</text>
</comment>
<dbReference type="Proteomes" id="UP000064920">
    <property type="component" value="Chromosome"/>
</dbReference>
<accession>A0A0N9ZPX5</accession>
<keyword evidence="7 10" id="KW-0283">Flagellar rotation</keyword>
<evidence type="ECO:0000256" key="8">
    <source>
        <dbReference type="ARBA" id="ARBA00022989"/>
    </source>
</evidence>
<keyword evidence="9 10" id="KW-0472">Membrane</keyword>
<evidence type="ECO:0000256" key="7">
    <source>
        <dbReference type="ARBA" id="ARBA00022779"/>
    </source>
</evidence>
<dbReference type="STRING" id="1397108.IMCC12053_1720"/>
<protein>
    <recommendedName>
        <fullName evidence="10">Flagellar protein FliL</fullName>
    </recommendedName>
</protein>
<dbReference type="GO" id="GO:0005886">
    <property type="term" value="C:plasma membrane"/>
    <property type="evidence" value="ECO:0007669"/>
    <property type="project" value="UniProtKB-SubCell"/>
</dbReference>
<dbReference type="EMBL" id="CP012023">
    <property type="protein sequence ID" value="ALI55667.1"/>
    <property type="molecule type" value="Genomic_DNA"/>
</dbReference>
<dbReference type="Pfam" id="PF03748">
    <property type="entry name" value="FliL"/>
    <property type="match status" value="1"/>
</dbReference>
<reference evidence="11 12" key="1">
    <citation type="submission" date="2015-05" db="EMBL/GenBank/DDBJ databases">
        <authorList>
            <person name="Wang D.B."/>
            <person name="Wang M."/>
        </authorList>
    </citation>
    <scope>NUCLEOTIDE SEQUENCE [LARGE SCALE GENOMIC DNA]</scope>
    <source>
        <strain evidence="11 12">IMCC 12053</strain>
    </source>
</reference>
<evidence type="ECO:0000256" key="6">
    <source>
        <dbReference type="ARBA" id="ARBA00022692"/>
    </source>
</evidence>